<feature type="transmembrane region" description="Helical" evidence="1">
    <location>
        <begin position="125"/>
        <end position="144"/>
    </location>
</feature>
<dbReference type="Pfam" id="PF02517">
    <property type="entry name" value="Rce1-like"/>
    <property type="match status" value="1"/>
</dbReference>
<dbReference type="AlphaFoldDB" id="A0A926D182"/>
<reference evidence="3" key="1">
    <citation type="submission" date="2020-08" db="EMBL/GenBank/DDBJ databases">
        <title>Genome public.</title>
        <authorList>
            <person name="Liu C."/>
            <person name="Sun Q."/>
        </authorList>
    </citation>
    <scope>NUCLEOTIDE SEQUENCE</scope>
    <source>
        <strain evidence="3">NSJ-44</strain>
    </source>
</reference>
<organism evidence="3 4">
    <name type="scientific">Luoshenia tenuis</name>
    <dbReference type="NCBI Taxonomy" id="2763654"/>
    <lineage>
        <taxon>Bacteria</taxon>
        <taxon>Bacillati</taxon>
        <taxon>Bacillota</taxon>
        <taxon>Clostridia</taxon>
        <taxon>Christensenellales</taxon>
        <taxon>Christensenellaceae</taxon>
        <taxon>Luoshenia</taxon>
    </lineage>
</organism>
<sequence length="321" mass="34403">MENQTKASLSLFQAGWVYFTAAIGMIVLPFLLLPVQYLPGGDYLTQLLIYGLAIALPVFLFAHLGVKAPLRQTLQFGGIRIGELLLVAGMAVVGYAVVIFFNFLWSLLLDAVGYPAMPQVMPQVSGGWDLAVNLGMVALLPGILEELLMRGGIMPAFRVWGKWPAILITAVLFGLLHMNLRALLYATILGGIMGYVTYRTGSVMAGMVYHFFNNAIGVLLSAAADGLQAAAGGAVQQAQTLLELPVDELLASGLAIGQLAMAATGIFIVLLYNFNRITAQKAALAQAQPRPEKPRSWTWLIPFILAVVACILVMLLSLIGG</sequence>
<proteinExistence type="predicted"/>
<dbReference type="InterPro" id="IPR052710">
    <property type="entry name" value="CAAX_protease"/>
</dbReference>
<dbReference type="Proteomes" id="UP000654279">
    <property type="component" value="Unassembled WGS sequence"/>
</dbReference>
<accession>A0A926D182</accession>
<dbReference type="GO" id="GO:0004175">
    <property type="term" value="F:endopeptidase activity"/>
    <property type="evidence" value="ECO:0007669"/>
    <property type="project" value="UniProtKB-ARBA"/>
</dbReference>
<dbReference type="PANTHER" id="PTHR36435:SF1">
    <property type="entry name" value="CAAX AMINO TERMINAL PROTEASE FAMILY PROTEIN"/>
    <property type="match status" value="1"/>
</dbReference>
<name>A0A926D182_9FIRM</name>
<keyword evidence="1" id="KW-1133">Transmembrane helix</keyword>
<feature type="transmembrane region" description="Helical" evidence="1">
    <location>
        <begin position="84"/>
        <end position="105"/>
    </location>
</feature>
<dbReference type="InterPro" id="IPR003675">
    <property type="entry name" value="Rce1/LyrA-like_dom"/>
</dbReference>
<gene>
    <name evidence="3" type="ORF">H8699_08055</name>
</gene>
<feature type="transmembrane region" description="Helical" evidence="1">
    <location>
        <begin position="182"/>
        <end position="198"/>
    </location>
</feature>
<feature type="transmembrane region" description="Helical" evidence="1">
    <location>
        <begin position="43"/>
        <end position="64"/>
    </location>
</feature>
<keyword evidence="3" id="KW-0378">Hydrolase</keyword>
<keyword evidence="3" id="KW-0645">Protease</keyword>
<keyword evidence="3" id="KW-0482">Metalloprotease</keyword>
<evidence type="ECO:0000313" key="4">
    <source>
        <dbReference type="Proteomes" id="UP000654279"/>
    </source>
</evidence>
<protein>
    <submittedName>
        <fullName evidence="3">CPBP family intramembrane metalloprotease</fullName>
    </submittedName>
</protein>
<evidence type="ECO:0000259" key="2">
    <source>
        <dbReference type="Pfam" id="PF02517"/>
    </source>
</evidence>
<dbReference type="PANTHER" id="PTHR36435">
    <property type="entry name" value="SLR1288 PROTEIN"/>
    <property type="match status" value="1"/>
</dbReference>
<keyword evidence="1" id="KW-0812">Transmembrane</keyword>
<comment type="caution">
    <text evidence="3">The sequence shown here is derived from an EMBL/GenBank/DDBJ whole genome shotgun (WGS) entry which is preliminary data.</text>
</comment>
<feature type="transmembrane region" description="Helical" evidence="1">
    <location>
        <begin position="251"/>
        <end position="275"/>
    </location>
</feature>
<dbReference type="EMBL" id="JACRSO010000003">
    <property type="protein sequence ID" value="MBC8529378.1"/>
    <property type="molecule type" value="Genomic_DNA"/>
</dbReference>
<feature type="transmembrane region" description="Helical" evidence="1">
    <location>
        <begin position="210"/>
        <end position="231"/>
    </location>
</feature>
<dbReference type="RefSeq" id="WP_249285231.1">
    <property type="nucleotide sequence ID" value="NZ_JACRSO010000003.1"/>
</dbReference>
<evidence type="ECO:0000313" key="3">
    <source>
        <dbReference type="EMBL" id="MBC8529378.1"/>
    </source>
</evidence>
<feature type="transmembrane region" description="Helical" evidence="1">
    <location>
        <begin position="296"/>
        <end position="319"/>
    </location>
</feature>
<evidence type="ECO:0000256" key="1">
    <source>
        <dbReference type="SAM" id="Phobius"/>
    </source>
</evidence>
<keyword evidence="1" id="KW-0472">Membrane</keyword>
<dbReference type="GO" id="GO:0080120">
    <property type="term" value="P:CAAX-box protein maturation"/>
    <property type="evidence" value="ECO:0007669"/>
    <property type="project" value="UniProtKB-ARBA"/>
</dbReference>
<dbReference type="GO" id="GO:0008237">
    <property type="term" value="F:metallopeptidase activity"/>
    <property type="evidence" value="ECO:0007669"/>
    <property type="project" value="UniProtKB-KW"/>
</dbReference>
<keyword evidence="4" id="KW-1185">Reference proteome</keyword>
<feature type="domain" description="CAAX prenyl protease 2/Lysostaphin resistance protein A-like" evidence="2">
    <location>
        <begin position="130"/>
        <end position="216"/>
    </location>
</feature>
<feature type="transmembrane region" description="Helical" evidence="1">
    <location>
        <begin position="16"/>
        <end position="37"/>
    </location>
</feature>
<feature type="transmembrane region" description="Helical" evidence="1">
    <location>
        <begin position="156"/>
        <end position="176"/>
    </location>
</feature>